<reference evidence="2" key="2">
    <citation type="submission" date="2015-01" db="EMBL/GenBank/DDBJ databases">
        <title>Evolutionary Origins and Diversification of the Mycorrhizal Mutualists.</title>
        <authorList>
            <consortium name="DOE Joint Genome Institute"/>
            <consortium name="Mycorrhizal Genomics Consortium"/>
            <person name="Kohler A."/>
            <person name="Kuo A."/>
            <person name="Nagy L.G."/>
            <person name="Floudas D."/>
            <person name="Copeland A."/>
            <person name="Barry K.W."/>
            <person name="Cichocki N."/>
            <person name="Veneault-Fourrey C."/>
            <person name="LaButti K."/>
            <person name="Lindquist E.A."/>
            <person name="Lipzen A."/>
            <person name="Lundell T."/>
            <person name="Morin E."/>
            <person name="Murat C."/>
            <person name="Riley R."/>
            <person name="Ohm R."/>
            <person name="Sun H."/>
            <person name="Tunlid A."/>
            <person name="Henrissat B."/>
            <person name="Grigoriev I.V."/>
            <person name="Hibbett D.S."/>
            <person name="Martin F."/>
        </authorList>
    </citation>
    <scope>NUCLEOTIDE SEQUENCE [LARGE SCALE GENOMIC DNA]</scope>
    <source>
        <strain evidence="2">MUT 4182</strain>
    </source>
</reference>
<evidence type="ECO:0000313" key="2">
    <source>
        <dbReference type="Proteomes" id="UP000054248"/>
    </source>
</evidence>
<feature type="non-terminal residue" evidence="1">
    <location>
        <position position="268"/>
    </location>
</feature>
<gene>
    <name evidence="1" type="ORF">M407DRAFT_32671</name>
</gene>
<dbReference type="HOGENOM" id="CLU_1040381_0_0_1"/>
<proteinExistence type="predicted"/>
<accession>A0A0C3Q3K0</accession>
<dbReference type="OrthoDB" id="3184924at2759"/>
<protein>
    <submittedName>
        <fullName evidence="1">Uncharacterized protein</fullName>
    </submittedName>
</protein>
<dbReference type="AlphaFoldDB" id="A0A0C3Q3K0"/>
<keyword evidence="2" id="KW-1185">Reference proteome</keyword>
<organism evidence="1 2">
    <name type="scientific">Tulasnella calospora MUT 4182</name>
    <dbReference type="NCBI Taxonomy" id="1051891"/>
    <lineage>
        <taxon>Eukaryota</taxon>
        <taxon>Fungi</taxon>
        <taxon>Dikarya</taxon>
        <taxon>Basidiomycota</taxon>
        <taxon>Agaricomycotina</taxon>
        <taxon>Agaricomycetes</taxon>
        <taxon>Cantharellales</taxon>
        <taxon>Tulasnellaceae</taxon>
        <taxon>Tulasnella</taxon>
    </lineage>
</organism>
<evidence type="ECO:0000313" key="1">
    <source>
        <dbReference type="EMBL" id="KIO17646.1"/>
    </source>
</evidence>
<dbReference type="Proteomes" id="UP000054248">
    <property type="component" value="Unassembled WGS sequence"/>
</dbReference>
<sequence length="268" mass="29908">MSQDDATPQNSDRTTIVKSLTLTCRHFNKLCRPIMFERIVLNGQDQSGELMRFLKGDALARSWVRVLKVQSWSQEPGQLGASDSNANTPWPGGVANRGRQSFTDMEELFIQFPSLKEVHFLSSDLTEAMLQHVAHNLCVREGDGTPKSPTRSDAQEEQLQIVTRVHLDTTTFLRSLPLLQSTDVAFPSLKLIAISHPLGAAKVPPQDWVISLQGMVERAPNLEELKLPSWISDLKDEFEPLASLIRVPKLRVFQGPVSMAQIAMGLEL</sequence>
<reference evidence="1 2" key="1">
    <citation type="submission" date="2014-04" db="EMBL/GenBank/DDBJ databases">
        <authorList>
            <consortium name="DOE Joint Genome Institute"/>
            <person name="Kuo A."/>
            <person name="Girlanda M."/>
            <person name="Perotto S."/>
            <person name="Kohler A."/>
            <person name="Nagy L.G."/>
            <person name="Floudas D."/>
            <person name="Copeland A."/>
            <person name="Barry K.W."/>
            <person name="Cichocki N."/>
            <person name="Veneault-Fourrey C."/>
            <person name="LaButti K."/>
            <person name="Lindquist E.A."/>
            <person name="Lipzen A."/>
            <person name="Lundell T."/>
            <person name="Morin E."/>
            <person name="Murat C."/>
            <person name="Sun H."/>
            <person name="Tunlid A."/>
            <person name="Henrissat B."/>
            <person name="Grigoriev I.V."/>
            <person name="Hibbett D.S."/>
            <person name="Martin F."/>
            <person name="Nordberg H.P."/>
            <person name="Cantor M.N."/>
            <person name="Hua S.X."/>
        </authorList>
    </citation>
    <scope>NUCLEOTIDE SEQUENCE [LARGE SCALE GENOMIC DNA]</scope>
    <source>
        <strain evidence="1 2">MUT 4182</strain>
    </source>
</reference>
<name>A0A0C3Q3K0_9AGAM</name>
<dbReference type="EMBL" id="KN823358">
    <property type="protein sequence ID" value="KIO17646.1"/>
    <property type="molecule type" value="Genomic_DNA"/>
</dbReference>